<evidence type="ECO:0000256" key="5">
    <source>
        <dbReference type="SAM" id="MobiDB-lite"/>
    </source>
</evidence>
<dbReference type="SUPFAM" id="SSF82171">
    <property type="entry name" value="DPP6 N-terminal domain-like"/>
    <property type="match status" value="1"/>
</dbReference>
<accession>A0ABS1KN46</accession>
<keyword evidence="6" id="KW-0732">Signal</keyword>
<sequence>MTSIRSVLIFLSLFLALITPGFSQQDPKETARQYLEQAELILSETKAMDDARELMVTAADLDTTFIKANYEAGWMHLRTVQKERAGKYFLRVYRQDPAYKFDIEYLIGRSYQYGEQFDKALQYYNLYKEKLVKKASYQGKDKVDMATVDRTIFECENGKEFTSHPGNFSIVNIGREINSEFEDYAPVLNEKEDEIVFTTRRREDNLNQNVFDDNKPYEDIFTAKKANGAWSFAKNIGPTVNTPYHDSNLALSADGNTLFIFKDEGGGDIFYAERKETGEFAEPVPLPGIINSSFEEKSITISSDEKTLYFSSNRPGGFGGLDIYRATKDSKGEWTNVKNLGPKINTDLDDDGPFIDYDLVTLYFSSKGRKGMGGFDVFKTKFDLKTNEWSEPENLGYPINTPDDDIYFVSSKDSKRAYYSSVREDGMGYTDIYLITIPEGLKNTEPVTSKTPTDPPPVDTTAQVANVPPVVPVIPDVTPDKTPVKTPDKTPVVTPVAKKDVVPLKYVVTVVNAETKTPMEPKIRMVGSKDNIIVPMTPKGNGVYEFSITSAKAKDYRLSVEQEGFVFFNQNLKIEAATTKEKTVNKTIEMRKLVVGTYSILRNLYFDFDKATFKTDSYTELNKLEAMLNQNPSMVVEIGGHTDAVGTKEYNQQLSQRRAQAVKDYLTKKGIDTRRIKPVGYGKSKPLASNDDESDGRELNRRVEFKVLEK</sequence>
<evidence type="ECO:0000256" key="3">
    <source>
        <dbReference type="ARBA" id="ARBA00023237"/>
    </source>
</evidence>
<feature type="region of interest" description="Disordered" evidence="5">
    <location>
        <begin position="677"/>
        <end position="699"/>
    </location>
</feature>
<dbReference type="SUPFAM" id="SSF48452">
    <property type="entry name" value="TPR-like"/>
    <property type="match status" value="1"/>
</dbReference>
<protein>
    <submittedName>
        <fullName evidence="8">OmpA family protein</fullName>
    </submittedName>
</protein>
<comment type="subcellular location">
    <subcellularLocation>
        <location evidence="1">Cell outer membrane</location>
    </subcellularLocation>
</comment>
<reference evidence="8 9" key="1">
    <citation type="submission" date="2021-01" db="EMBL/GenBank/DDBJ databases">
        <title>Chryseolinea sp. Jin1 Genome sequencing and assembly.</title>
        <authorList>
            <person name="Kim I."/>
        </authorList>
    </citation>
    <scope>NUCLEOTIDE SEQUENCE [LARGE SCALE GENOMIC DNA]</scope>
    <source>
        <strain evidence="8 9">Jin1</strain>
    </source>
</reference>
<dbReference type="PROSITE" id="PS01068">
    <property type="entry name" value="OMPA_1"/>
    <property type="match status" value="1"/>
</dbReference>
<dbReference type="PROSITE" id="PS51123">
    <property type="entry name" value="OMPA_2"/>
    <property type="match status" value="1"/>
</dbReference>
<dbReference type="InterPro" id="IPR011659">
    <property type="entry name" value="WD40"/>
</dbReference>
<dbReference type="Pfam" id="PF07676">
    <property type="entry name" value="PD40"/>
    <property type="match status" value="2"/>
</dbReference>
<dbReference type="Gene3D" id="2.120.10.30">
    <property type="entry name" value="TolB, C-terminal domain"/>
    <property type="match status" value="1"/>
</dbReference>
<dbReference type="InterPro" id="IPR011990">
    <property type="entry name" value="TPR-like_helical_dom_sf"/>
</dbReference>
<evidence type="ECO:0000256" key="6">
    <source>
        <dbReference type="SAM" id="SignalP"/>
    </source>
</evidence>
<evidence type="ECO:0000256" key="1">
    <source>
        <dbReference type="ARBA" id="ARBA00004442"/>
    </source>
</evidence>
<dbReference type="EMBL" id="JAERRB010000002">
    <property type="protein sequence ID" value="MBL0740861.1"/>
    <property type="molecule type" value="Genomic_DNA"/>
</dbReference>
<keyword evidence="3" id="KW-0998">Cell outer membrane</keyword>
<feature type="signal peptide" evidence="6">
    <location>
        <begin position="1"/>
        <end position="23"/>
    </location>
</feature>
<evidence type="ECO:0000313" key="9">
    <source>
        <dbReference type="Proteomes" id="UP000613030"/>
    </source>
</evidence>
<dbReference type="PANTHER" id="PTHR30329">
    <property type="entry name" value="STATOR ELEMENT OF FLAGELLAR MOTOR COMPLEX"/>
    <property type="match status" value="1"/>
</dbReference>
<dbReference type="Pfam" id="PF00691">
    <property type="entry name" value="OmpA"/>
    <property type="match status" value="1"/>
</dbReference>
<dbReference type="InterPro" id="IPR011042">
    <property type="entry name" value="6-blade_b-propeller_TolB-like"/>
</dbReference>
<proteinExistence type="predicted"/>
<dbReference type="InterPro" id="IPR050330">
    <property type="entry name" value="Bact_OuterMem_StrucFunc"/>
</dbReference>
<keyword evidence="2 4" id="KW-0472">Membrane</keyword>
<dbReference type="CDD" id="cd07185">
    <property type="entry name" value="OmpA_C-like"/>
    <property type="match status" value="1"/>
</dbReference>
<evidence type="ECO:0000256" key="4">
    <source>
        <dbReference type="PROSITE-ProRule" id="PRU00473"/>
    </source>
</evidence>
<evidence type="ECO:0000313" key="8">
    <source>
        <dbReference type="EMBL" id="MBL0740861.1"/>
    </source>
</evidence>
<feature type="domain" description="OmpA-like" evidence="7">
    <location>
        <begin position="591"/>
        <end position="710"/>
    </location>
</feature>
<dbReference type="InterPro" id="IPR006690">
    <property type="entry name" value="OMPA-like_CS"/>
</dbReference>
<dbReference type="Proteomes" id="UP000613030">
    <property type="component" value="Unassembled WGS sequence"/>
</dbReference>
<evidence type="ECO:0000256" key="2">
    <source>
        <dbReference type="ARBA" id="ARBA00023136"/>
    </source>
</evidence>
<feature type="chain" id="PRO_5046777149" evidence="6">
    <location>
        <begin position="24"/>
        <end position="710"/>
    </location>
</feature>
<gene>
    <name evidence="8" type="ORF">JI741_06500</name>
</gene>
<dbReference type="PANTHER" id="PTHR30329:SF21">
    <property type="entry name" value="LIPOPROTEIN YIAD-RELATED"/>
    <property type="match status" value="1"/>
</dbReference>
<dbReference type="SUPFAM" id="SSF103088">
    <property type="entry name" value="OmpA-like"/>
    <property type="match status" value="1"/>
</dbReference>
<name>A0ABS1KN46_9BACT</name>
<dbReference type="InterPro" id="IPR036737">
    <property type="entry name" value="OmpA-like_sf"/>
</dbReference>
<organism evidence="8 9">
    <name type="scientific">Chryseolinea lacunae</name>
    <dbReference type="NCBI Taxonomy" id="2801331"/>
    <lineage>
        <taxon>Bacteria</taxon>
        <taxon>Pseudomonadati</taxon>
        <taxon>Bacteroidota</taxon>
        <taxon>Cytophagia</taxon>
        <taxon>Cytophagales</taxon>
        <taxon>Fulvivirgaceae</taxon>
        <taxon>Chryseolinea</taxon>
    </lineage>
</organism>
<dbReference type="Gene3D" id="1.25.40.10">
    <property type="entry name" value="Tetratricopeptide repeat domain"/>
    <property type="match status" value="1"/>
</dbReference>
<keyword evidence="9" id="KW-1185">Reference proteome</keyword>
<evidence type="ECO:0000259" key="7">
    <source>
        <dbReference type="PROSITE" id="PS51123"/>
    </source>
</evidence>
<dbReference type="InterPro" id="IPR006665">
    <property type="entry name" value="OmpA-like"/>
</dbReference>
<comment type="caution">
    <text evidence="8">The sequence shown here is derived from an EMBL/GenBank/DDBJ whole genome shotgun (WGS) entry which is preliminary data.</text>
</comment>
<dbReference type="PRINTS" id="PR01021">
    <property type="entry name" value="OMPADOMAIN"/>
</dbReference>
<dbReference type="Gene3D" id="3.30.1330.60">
    <property type="entry name" value="OmpA-like domain"/>
    <property type="match status" value="1"/>
</dbReference>
<dbReference type="InterPro" id="IPR006664">
    <property type="entry name" value="OMP_bac"/>
</dbReference>